<dbReference type="InterPro" id="IPR016201">
    <property type="entry name" value="PSI"/>
</dbReference>
<dbReference type="InterPro" id="IPR013783">
    <property type="entry name" value="Ig-like_fold"/>
</dbReference>
<comment type="subcellular location">
    <subcellularLocation>
        <location evidence="1">Membrane</location>
    </subcellularLocation>
</comment>
<evidence type="ECO:0000256" key="1">
    <source>
        <dbReference type="ARBA" id="ARBA00004370"/>
    </source>
</evidence>
<dbReference type="SUPFAM" id="SSF101912">
    <property type="entry name" value="Sema domain"/>
    <property type="match status" value="1"/>
</dbReference>
<dbReference type="GO" id="GO:0030334">
    <property type="term" value="P:regulation of cell migration"/>
    <property type="evidence" value="ECO:0007669"/>
    <property type="project" value="TreeGrafter"/>
</dbReference>
<dbReference type="SUPFAM" id="SSF103575">
    <property type="entry name" value="Plexin repeat"/>
    <property type="match status" value="1"/>
</dbReference>
<proteinExistence type="predicted"/>
<protein>
    <recommendedName>
        <fullName evidence="5">PSI domain-containing protein</fullName>
    </recommendedName>
</protein>
<comment type="caution">
    <text evidence="6">The sequence shown here is derived from an EMBL/GenBank/DDBJ whole genome shotgun (WGS) entry which is preliminary data.</text>
</comment>
<dbReference type="InterPro" id="IPR036352">
    <property type="entry name" value="Semap_dom_sf"/>
</dbReference>
<dbReference type="OrthoDB" id="6765104at2759"/>
<evidence type="ECO:0000313" key="6">
    <source>
        <dbReference type="EMBL" id="GBN87525.1"/>
    </source>
</evidence>
<dbReference type="Pfam" id="PF01437">
    <property type="entry name" value="PSI"/>
    <property type="match status" value="1"/>
</dbReference>
<evidence type="ECO:0000256" key="2">
    <source>
        <dbReference type="ARBA" id="ARBA00023136"/>
    </source>
</evidence>
<dbReference type="SMART" id="SM00423">
    <property type="entry name" value="PSI"/>
    <property type="match status" value="1"/>
</dbReference>
<dbReference type="GO" id="GO:0002116">
    <property type="term" value="C:semaphorin receptor complex"/>
    <property type="evidence" value="ECO:0007669"/>
    <property type="project" value="TreeGrafter"/>
</dbReference>
<evidence type="ECO:0000259" key="5">
    <source>
        <dbReference type="SMART" id="SM00423"/>
    </source>
</evidence>
<dbReference type="GO" id="GO:0017154">
    <property type="term" value="F:semaphorin receptor activity"/>
    <property type="evidence" value="ECO:0007669"/>
    <property type="project" value="InterPro"/>
</dbReference>
<dbReference type="PANTHER" id="PTHR22625">
    <property type="entry name" value="PLEXIN"/>
    <property type="match status" value="1"/>
</dbReference>
<dbReference type="AlphaFoldDB" id="A0A4Y2SK39"/>
<keyword evidence="2" id="KW-0472">Membrane</keyword>
<evidence type="ECO:0000256" key="3">
    <source>
        <dbReference type="ARBA" id="ARBA00023157"/>
    </source>
</evidence>
<accession>A0A4Y2SK39</accession>
<dbReference type="GO" id="GO:0005886">
    <property type="term" value="C:plasma membrane"/>
    <property type="evidence" value="ECO:0007669"/>
    <property type="project" value="TreeGrafter"/>
</dbReference>
<keyword evidence="3" id="KW-1015">Disulfide bond</keyword>
<sequence length="269" mass="30282">MMAKELAIISLRKALLVTSNAFSNHQVLYYTTIDSPLAENGISLIAAIFFSFQAVVETVLKASEYADLVIDERSPVNAEMVFDRAKNHLYVMTEKRVTMVNVQECHLFKMCRDCLGANDPYCGWCSLENKCSFRGACAEADQDPLYWLPYKSGRCTAITEVHPPQIQRTTAGIGAYETGSSALDCRGKKRENPRQTENAFRCSQRMYCKREEGPHCVMLTNDSQRYLVPGGICSAGKHFRFLSHDHSIQANTRCFPSAFTSHRNTFSES</sequence>
<dbReference type="Gene3D" id="2.130.10.10">
    <property type="entry name" value="YVTN repeat-like/Quinoprotein amine dehydrogenase"/>
    <property type="match status" value="1"/>
</dbReference>
<dbReference type="InterPro" id="IPR002165">
    <property type="entry name" value="Plexin_repeat"/>
</dbReference>
<name>A0A4Y2SK39_ARAVE</name>
<evidence type="ECO:0000313" key="7">
    <source>
        <dbReference type="Proteomes" id="UP000499080"/>
    </source>
</evidence>
<dbReference type="InterPro" id="IPR015943">
    <property type="entry name" value="WD40/YVTN_repeat-like_dom_sf"/>
</dbReference>
<keyword evidence="7" id="KW-1185">Reference proteome</keyword>
<feature type="domain" description="PSI" evidence="5">
    <location>
        <begin position="104"/>
        <end position="156"/>
    </location>
</feature>
<dbReference type="Proteomes" id="UP000499080">
    <property type="component" value="Unassembled WGS sequence"/>
</dbReference>
<keyword evidence="4" id="KW-0325">Glycoprotein</keyword>
<dbReference type="EMBL" id="BGPR01021841">
    <property type="protein sequence ID" value="GBN87525.1"/>
    <property type="molecule type" value="Genomic_DNA"/>
</dbReference>
<gene>
    <name evidence="6" type="ORF">AVEN_232499_1</name>
</gene>
<evidence type="ECO:0000256" key="4">
    <source>
        <dbReference type="ARBA" id="ARBA00023180"/>
    </source>
</evidence>
<dbReference type="PANTHER" id="PTHR22625:SF70">
    <property type="entry name" value="PLEXIN A, ISOFORM A"/>
    <property type="match status" value="1"/>
</dbReference>
<dbReference type="Gene3D" id="2.60.40.10">
    <property type="entry name" value="Immunoglobulins"/>
    <property type="match status" value="1"/>
</dbReference>
<reference evidence="6 7" key="1">
    <citation type="journal article" date="2019" name="Sci. Rep.">
        <title>Orb-weaving spider Araneus ventricosus genome elucidates the spidroin gene catalogue.</title>
        <authorList>
            <person name="Kono N."/>
            <person name="Nakamura H."/>
            <person name="Ohtoshi R."/>
            <person name="Moran D.A.P."/>
            <person name="Shinohara A."/>
            <person name="Yoshida Y."/>
            <person name="Fujiwara M."/>
            <person name="Mori M."/>
            <person name="Tomita M."/>
            <person name="Arakawa K."/>
        </authorList>
    </citation>
    <scope>NUCLEOTIDE SEQUENCE [LARGE SCALE GENOMIC DNA]</scope>
</reference>
<dbReference type="InterPro" id="IPR031148">
    <property type="entry name" value="Plexin"/>
</dbReference>
<organism evidence="6 7">
    <name type="scientific">Araneus ventricosus</name>
    <name type="common">Orbweaver spider</name>
    <name type="synonym">Epeira ventricosa</name>
    <dbReference type="NCBI Taxonomy" id="182803"/>
    <lineage>
        <taxon>Eukaryota</taxon>
        <taxon>Metazoa</taxon>
        <taxon>Ecdysozoa</taxon>
        <taxon>Arthropoda</taxon>
        <taxon>Chelicerata</taxon>
        <taxon>Arachnida</taxon>
        <taxon>Araneae</taxon>
        <taxon>Araneomorphae</taxon>
        <taxon>Entelegynae</taxon>
        <taxon>Araneoidea</taxon>
        <taxon>Araneidae</taxon>
        <taxon>Araneus</taxon>
    </lineage>
</organism>